<dbReference type="Proteomes" id="UP001432322">
    <property type="component" value="Unassembled WGS sequence"/>
</dbReference>
<name>A0AAV5W4B8_9BILA</name>
<protein>
    <submittedName>
        <fullName evidence="1">Uncharacterized protein</fullName>
    </submittedName>
</protein>
<evidence type="ECO:0000313" key="2">
    <source>
        <dbReference type="Proteomes" id="UP001432322"/>
    </source>
</evidence>
<evidence type="ECO:0000313" key="1">
    <source>
        <dbReference type="EMBL" id="GMT25288.1"/>
    </source>
</evidence>
<sequence length="106" mass="12207">DEIVSRLDGNLSSLFIIPLAIIEAIDDQGVFIVSEFERQRNSLLCAIRSQFHDEFSAHGNSSGANGHSRLNAWNVEFLHCINAIWLDFFFQCKCHHFIKHSKYEHC</sequence>
<dbReference type="EMBL" id="BTSY01000004">
    <property type="protein sequence ID" value="GMT25288.1"/>
    <property type="molecule type" value="Genomic_DNA"/>
</dbReference>
<dbReference type="AlphaFoldDB" id="A0AAV5W4B8"/>
<reference evidence="1" key="1">
    <citation type="submission" date="2023-10" db="EMBL/GenBank/DDBJ databases">
        <title>Genome assembly of Pristionchus species.</title>
        <authorList>
            <person name="Yoshida K."/>
            <person name="Sommer R.J."/>
        </authorList>
    </citation>
    <scope>NUCLEOTIDE SEQUENCE</scope>
    <source>
        <strain evidence="1">RS5133</strain>
    </source>
</reference>
<keyword evidence="2" id="KW-1185">Reference proteome</keyword>
<comment type="caution">
    <text evidence="1">The sequence shown here is derived from an EMBL/GenBank/DDBJ whole genome shotgun (WGS) entry which is preliminary data.</text>
</comment>
<organism evidence="1 2">
    <name type="scientific">Pristionchus fissidentatus</name>
    <dbReference type="NCBI Taxonomy" id="1538716"/>
    <lineage>
        <taxon>Eukaryota</taxon>
        <taxon>Metazoa</taxon>
        <taxon>Ecdysozoa</taxon>
        <taxon>Nematoda</taxon>
        <taxon>Chromadorea</taxon>
        <taxon>Rhabditida</taxon>
        <taxon>Rhabditina</taxon>
        <taxon>Diplogasteromorpha</taxon>
        <taxon>Diplogasteroidea</taxon>
        <taxon>Neodiplogasteridae</taxon>
        <taxon>Pristionchus</taxon>
    </lineage>
</organism>
<accession>A0AAV5W4B8</accession>
<feature type="non-terminal residue" evidence="1">
    <location>
        <position position="1"/>
    </location>
</feature>
<feature type="non-terminal residue" evidence="1">
    <location>
        <position position="106"/>
    </location>
</feature>
<gene>
    <name evidence="1" type="ORF">PFISCL1PPCAC_16585</name>
</gene>
<proteinExistence type="predicted"/>